<keyword evidence="5 9" id="KW-0798">TonB box</keyword>
<dbReference type="InterPro" id="IPR037066">
    <property type="entry name" value="Plug_dom_sf"/>
</dbReference>
<evidence type="ECO:0000256" key="5">
    <source>
        <dbReference type="ARBA" id="ARBA00023077"/>
    </source>
</evidence>
<keyword evidence="4 8" id="KW-0812">Transmembrane</keyword>
<dbReference type="EMBL" id="JBBEUB010000003">
    <property type="protein sequence ID" value="MEJ2903074.1"/>
    <property type="molecule type" value="Genomic_DNA"/>
</dbReference>
<reference evidence="13 14" key="1">
    <citation type="submission" date="2024-03" db="EMBL/GenBank/DDBJ databases">
        <title>Sequence of Lycoming College Course Isolates.</title>
        <authorList>
            <person name="Plotts O."/>
            <person name="Newman J."/>
        </authorList>
    </citation>
    <scope>NUCLEOTIDE SEQUENCE [LARGE SCALE GENOMIC DNA]</scope>
    <source>
        <strain evidence="13 14">CJB-3</strain>
    </source>
</reference>
<feature type="signal peptide" evidence="10">
    <location>
        <begin position="1"/>
        <end position="21"/>
    </location>
</feature>
<dbReference type="PANTHER" id="PTHR30069">
    <property type="entry name" value="TONB-DEPENDENT OUTER MEMBRANE RECEPTOR"/>
    <property type="match status" value="1"/>
</dbReference>
<keyword evidence="2 8" id="KW-0813">Transport</keyword>
<gene>
    <name evidence="13" type="ORF">WAE58_11590</name>
</gene>
<dbReference type="Proteomes" id="UP001378956">
    <property type="component" value="Unassembled WGS sequence"/>
</dbReference>
<dbReference type="InterPro" id="IPR036942">
    <property type="entry name" value="Beta-barrel_TonB_sf"/>
</dbReference>
<keyword evidence="6 8" id="KW-0472">Membrane</keyword>
<keyword evidence="7 8" id="KW-0998">Cell outer membrane</keyword>
<feature type="domain" description="TonB-dependent receptor plug" evidence="12">
    <location>
        <begin position="45"/>
        <end position="145"/>
    </location>
</feature>
<comment type="similarity">
    <text evidence="8 9">Belongs to the TonB-dependent receptor family.</text>
</comment>
<accession>A0ABU8NLH2</accession>
<evidence type="ECO:0000256" key="9">
    <source>
        <dbReference type="RuleBase" id="RU003357"/>
    </source>
</evidence>
<dbReference type="SUPFAM" id="SSF56935">
    <property type="entry name" value="Porins"/>
    <property type="match status" value="1"/>
</dbReference>
<proteinExistence type="inferred from homology"/>
<name>A0ABU8NLH2_9SPHI</name>
<dbReference type="Pfam" id="PF07715">
    <property type="entry name" value="Plug"/>
    <property type="match status" value="1"/>
</dbReference>
<evidence type="ECO:0000256" key="10">
    <source>
        <dbReference type="SAM" id="SignalP"/>
    </source>
</evidence>
<evidence type="ECO:0000313" key="13">
    <source>
        <dbReference type="EMBL" id="MEJ2903074.1"/>
    </source>
</evidence>
<keyword evidence="14" id="KW-1185">Reference proteome</keyword>
<evidence type="ECO:0000259" key="12">
    <source>
        <dbReference type="Pfam" id="PF07715"/>
    </source>
</evidence>
<dbReference type="PANTHER" id="PTHR30069:SF40">
    <property type="entry name" value="TONB-DEPENDENT RECEPTOR NMB0964-RELATED"/>
    <property type="match status" value="1"/>
</dbReference>
<evidence type="ECO:0000256" key="8">
    <source>
        <dbReference type="PROSITE-ProRule" id="PRU01360"/>
    </source>
</evidence>
<comment type="caution">
    <text evidence="13">The sequence shown here is derived from an EMBL/GenBank/DDBJ whole genome shotgun (WGS) entry which is preliminary data.</text>
</comment>
<evidence type="ECO:0000256" key="1">
    <source>
        <dbReference type="ARBA" id="ARBA00004571"/>
    </source>
</evidence>
<keyword evidence="3 8" id="KW-1134">Transmembrane beta strand</keyword>
<dbReference type="RefSeq" id="WP_337716510.1">
    <property type="nucleotide sequence ID" value="NZ_JBBEUB010000003.1"/>
</dbReference>
<feature type="chain" id="PRO_5045452457" evidence="10">
    <location>
        <begin position="22"/>
        <end position="700"/>
    </location>
</feature>
<keyword evidence="10" id="KW-0732">Signal</keyword>
<dbReference type="InterPro" id="IPR012910">
    <property type="entry name" value="Plug_dom"/>
</dbReference>
<evidence type="ECO:0000256" key="2">
    <source>
        <dbReference type="ARBA" id="ARBA00022448"/>
    </source>
</evidence>
<dbReference type="Gene3D" id="2.40.170.20">
    <property type="entry name" value="TonB-dependent receptor, beta-barrel domain"/>
    <property type="match status" value="1"/>
</dbReference>
<evidence type="ECO:0000313" key="14">
    <source>
        <dbReference type="Proteomes" id="UP001378956"/>
    </source>
</evidence>
<keyword evidence="13" id="KW-0675">Receptor</keyword>
<protein>
    <submittedName>
        <fullName evidence="13">TonB-dependent receptor</fullName>
    </submittedName>
</protein>
<dbReference type="PROSITE" id="PS52016">
    <property type="entry name" value="TONB_DEPENDENT_REC_3"/>
    <property type="match status" value="1"/>
</dbReference>
<evidence type="ECO:0000256" key="7">
    <source>
        <dbReference type="ARBA" id="ARBA00023237"/>
    </source>
</evidence>
<evidence type="ECO:0000259" key="11">
    <source>
        <dbReference type="Pfam" id="PF00593"/>
    </source>
</evidence>
<dbReference type="Gene3D" id="2.170.130.10">
    <property type="entry name" value="TonB-dependent receptor, plug domain"/>
    <property type="match status" value="1"/>
</dbReference>
<dbReference type="Pfam" id="PF00593">
    <property type="entry name" value="TonB_dep_Rec_b-barrel"/>
    <property type="match status" value="1"/>
</dbReference>
<evidence type="ECO:0000256" key="6">
    <source>
        <dbReference type="ARBA" id="ARBA00023136"/>
    </source>
</evidence>
<feature type="domain" description="TonB-dependent receptor-like beta-barrel" evidence="11">
    <location>
        <begin position="269"/>
        <end position="669"/>
    </location>
</feature>
<comment type="subcellular location">
    <subcellularLocation>
        <location evidence="1 8">Cell outer membrane</location>
        <topology evidence="1 8">Multi-pass membrane protein</topology>
    </subcellularLocation>
</comment>
<evidence type="ECO:0000256" key="4">
    <source>
        <dbReference type="ARBA" id="ARBA00022692"/>
    </source>
</evidence>
<organism evidence="13 14">
    <name type="scientific">Pedobacter panaciterrae</name>
    <dbReference type="NCBI Taxonomy" id="363849"/>
    <lineage>
        <taxon>Bacteria</taxon>
        <taxon>Pseudomonadati</taxon>
        <taxon>Bacteroidota</taxon>
        <taxon>Sphingobacteriia</taxon>
        <taxon>Sphingobacteriales</taxon>
        <taxon>Sphingobacteriaceae</taxon>
        <taxon>Pedobacter</taxon>
    </lineage>
</organism>
<sequence>MLRRLLLIPAFIVLLSGYAQAQVLIDSIKLKEVSIVDKVRPISRTSISVTLSEKQLQQTKGSGLAETIKEVPGVSILKTGSTISKPVIEGMHGNRILILNNGIRLEAQQWGLEHAPEIDPFLASRIHVIKGAESVRYGAEAIGGVIIVEPPSLPSSAGISGGLNLIGASNGRLGTTSGMLNGGLKSLPGFGWRLQGTLKKSGNVRSAEYYLGNTGVQELNYSAAAGYHTGKALYEVYYSRFGTELGILYSVHVGTREDIDARIAIGRPLENYGFTYNISAPRQKVVHDLFKAKAHYDFIDRQSLDITYGFQKNQRKEYDFRRGDREALPITDLILNTHTLDMVFEKQNLNGTKRLYGFNGIFQVNNNIPGTLANTFIPNYDSFTGGIFLIQRWLKNNFEFEGGLRYDFKLFDAAGYRYANNGDESSEITEQYYGGQSRFHNITGSFGTLWKINLYWQLGSNLGLAWRAPTANELFSNGLHHGAGLYEIGDPNIKTEQGYKWINALKYYREKLNFTLDAYAQYINNYIYSEPDKTFRQTVSGTYPIFRYKQTNASFFGTSLSGTYRFSEVLSYKFNAALIRARDLGNRKYLPYIPSDRVDQYIHLDFQFKNLNSAWIQAGHSFVRRQTRYEPESDYATPPGAYHLFQLSGGTTIKVGEQELGLNLSVDNLFNTLYKEYMNRYRYYTHDMGRNITIRLAYNF</sequence>
<evidence type="ECO:0000256" key="3">
    <source>
        <dbReference type="ARBA" id="ARBA00022452"/>
    </source>
</evidence>
<dbReference type="InterPro" id="IPR000531">
    <property type="entry name" value="Beta-barrel_TonB"/>
</dbReference>
<dbReference type="InterPro" id="IPR039426">
    <property type="entry name" value="TonB-dep_rcpt-like"/>
</dbReference>